<feature type="region of interest" description="Disordered" evidence="2">
    <location>
        <begin position="445"/>
        <end position="517"/>
    </location>
</feature>
<accession>A0A9D4SRS4</accession>
<dbReference type="InterPro" id="IPR036875">
    <property type="entry name" value="Znf_CCHC_sf"/>
</dbReference>
<name>A0A9D4SRS4_RHISA</name>
<dbReference type="Proteomes" id="UP000821837">
    <property type="component" value="Chromosome 6"/>
</dbReference>
<feature type="compositionally biased region" description="Polar residues" evidence="2">
    <location>
        <begin position="391"/>
        <end position="402"/>
    </location>
</feature>
<dbReference type="GO" id="GO:0008270">
    <property type="term" value="F:zinc ion binding"/>
    <property type="evidence" value="ECO:0007669"/>
    <property type="project" value="UniProtKB-KW"/>
</dbReference>
<keyword evidence="5" id="KW-1185">Reference proteome</keyword>
<organism evidence="4 5">
    <name type="scientific">Rhipicephalus sanguineus</name>
    <name type="common">Brown dog tick</name>
    <name type="synonym">Ixodes sanguineus</name>
    <dbReference type="NCBI Taxonomy" id="34632"/>
    <lineage>
        <taxon>Eukaryota</taxon>
        <taxon>Metazoa</taxon>
        <taxon>Ecdysozoa</taxon>
        <taxon>Arthropoda</taxon>
        <taxon>Chelicerata</taxon>
        <taxon>Arachnida</taxon>
        <taxon>Acari</taxon>
        <taxon>Parasitiformes</taxon>
        <taxon>Ixodida</taxon>
        <taxon>Ixodoidea</taxon>
        <taxon>Ixodidae</taxon>
        <taxon>Rhipicephalinae</taxon>
        <taxon>Rhipicephalus</taxon>
        <taxon>Rhipicephalus</taxon>
    </lineage>
</organism>
<reference evidence="4" key="2">
    <citation type="submission" date="2021-09" db="EMBL/GenBank/DDBJ databases">
        <authorList>
            <person name="Jia N."/>
            <person name="Wang J."/>
            <person name="Shi W."/>
            <person name="Du L."/>
            <person name="Sun Y."/>
            <person name="Zhan W."/>
            <person name="Jiang J."/>
            <person name="Wang Q."/>
            <person name="Zhang B."/>
            <person name="Ji P."/>
            <person name="Sakyi L.B."/>
            <person name="Cui X."/>
            <person name="Yuan T."/>
            <person name="Jiang B."/>
            <person name="Yang W."/>
            <person name="Lam T.T.-Y."/>
            <person name="Chang Q."/>
            <person name="Ding S."/>
            <person name="Wang X."/>
            <person name="Zhu J."/>
            <person name="Ruan X."/>
            <person name="Zhao L."/>
            <person name="Wei J."/>
            <person name="Que T."/>
            <person name="Du C."/>
            <person name="Cheng J."/>
            <person name="Dai P."/>
            <person name="Han X."/>
            <person name="Huang E."/>
            <person name="Gao Y."/>
            <person name="Liu J."/>
            <person name="Shao H."/>
            <person name="Ye R."/>
            <person name="Li L."/>
            <person name="Wei W."/>
            <person name="Wang X."/>
            <person name="Wang C."/>
            <person name="Huo Q."/>
            <person name="Li W."/>
            <person name="Guo W."/>
            <person name="Chen H."/>
            <person name="Chen S."/>
            <person name="Zhou L."/>
            <person name="Zhou L."/>
            <person name="Ni X."/>
            <person name="Tian J."/>
            <person name="Zhou Y."/>
            <person name="Sheng Y."/>
            <person name="Liu T."/>
            <person name="Pan Y."/>
            <person name="Xia L."/>
            <person name="Li J."/>
            <person name="Zhao F."/>
            <person name="Cao W."/>
        </authorList>
    </citation>
    <scope>NUCLEOTIDE SEQUENCE</scope>
    <source>
        <strain evidence="4">Rsan-2018</strain>
        <tissue evidence="4">Larvae</tissue>
    </source>
</reference>
<dbReference type="VEuPathDB" id="VectorBase:RSAN_028770"/>
<dbReference type="InterPro" id="IPR000477">
    <property type="entry name" value="RT_dom"/>
</dbReference>
<dbReference type="PROSITE" id="PS50158">
    <property type="entry name" value="ZF_CCHC"/>
    <property type="match status" value="1"/>
</dbReference>
<dbReference type="AlphaFoldDB" id="A0A9D4SRS4"/>
<comment type="caution">
    <text evidence="4">The sequence shown here is derived from an EMBL/GenBank/DDBJ whole genome shotgun (WGS) entry which is preliminary data.</text>
</comment>
<dbReference type="VEuPathDB" id="VectorBase:RSAN_042593"/>
<keyword evidence="1" id="KW-0862">Zinc</keyword>
<feature type="region of interest" description="Disordered" evidence="2">
    <location>
        <begin position="125"/>
        <end position="154"/>
    </location>
</feature>
<dbReference type="EMBL" id="JABSTV010001252">
    <property type="protein sequence ID" value="KAH7946606.1"/>
    <property type="molecule type" value="Genomic_DNA"/>
</dbReference>
<feature type="compositionally biased region" description="Pro residues" evidence="2">
    <location>
        <begin position="445"/>
        <end position="456"/>
    </location>
</feature>
<reference evidence="4" key="1">
    <citation type="journal article" date="2020" name="Cell">
        <title>Large-Scale Comparative Analyses of Tick Genomes Elucidate Their Genetic Diversity and Vector Capacities.</title>
        <authorList>
            <consortium name="Tick Genome and Microbiome Consortium (TIGMIC)"/>
            <person name="Jia N."/>
            <person name="Wang J."/>
            <person name="Shi W."/>
            <person name="Du L."/>
            <person name="Sun Y."/>
            <person name="Zhan W."/>
            <person name="Jiang J.F."/>
            <person name="Wang Q."/>
            <person name="Zhang B."/>
            <person name="Ji P."/>
            <person name="Bell-Sakyi L."/>
            <person name="Cui X.M."/>
            <person name="Yuan T.T."/>
            <person name="Jiang B.G."/>
            <person name="Yang W.F."/>
            <person name="Lam T.T."/>
            <person name="Chang Q.C."/>
            <person name="Ding S.J."/>
            <person name="Wang X.J."/>
            <person name="Zhu J.G."/>
            <person name="Ruan X.D."/>
            <person name="Zhao L."/>
            <person name="Wei J.T."/>
            <person name="Ye R.Z."/>
            <person name="Que T.C."/>
            <person name="Du C.H."/>
            <person name="Zhou Y.H."/>
            <person name="Cheng J.X."/>
            <person name="Dai P.F."/>
            <person name="Guo W.B."/>
            <person name="Han X.H."/>
            <person name="Huang E.J."/>
            <person name="Li L.F."/>
            <person name="Wei W."/>
            <person name="Gao Y.C."/>
            <person name="Liu J.Z."/>
            <person name="Shao H.Z."/>
            <person name="Wang X."/>
            <person name="Wang C.C."/>
            <person name="Yang T.C."/>
            <person name="Huo Q.B."/>
            <person name="Li W."/>
            <person name="Chen H.Y."/>
            <person name="Chen S.E."/>
            <person name="Zhou L.G."/>
            <person name="Ni X.B."/>
            <person name="Tian J.H."/>
            <person name="Sheng Y."/>
            <person name="Liu T."/>
            <person name="Pan Y.S."/>
            <person name="Xia L.Y."/>
            <person name="Li J."/>
            <person name="Zhao F."/>
            <person name="Cao W.C."/>
        </authorList>
    </citation>
    <scope>NUCLEOTIDE SEQUENCE</scope>
    <source>
        <strain evidence="4">Rsan-2018</strain>
    </source>
</reference>
<gene>
    <name evidence="4" type="ORF">HPB52_001850</name>
</gene>
<evidence type="ECO:0000259" key="3">
    <source>
        <dbReference type="PROSITE" id="PS50158"/>
    </source>
</evidence>
<dbReference type="InterPro" id="IPR001878">
    <property type="entry name" value="Znf_CCHC"/>
</dbReference>
<feature type="domain" description="CCHC-type" evidence="3">
    <location>
        <begin position="322"/>
        <end position="336"/>
    </location>
</feature>
<evidence type="ECO:0000313" key="5">
    <source>
        <dbReference type="Proteomes" id="UP000821837"/>
    </source>
</evidence>
<dbReference type="SUPFAM" id="SSF57756">
    <property type="entry name" value="Retrovirus zinc finger-like domains"/>
    <property type="match status" value="1"/>
</dbReference>
<evidence type="ECO:0000256" key="2">
    <source>
        <dbReference type="SAM" id="MobiDB-lite"/>
    </source>
</evidence>
<keyword evidence="1" id="KW-0479">Metal-binding</keyword>
<evidence type="ECO:0000256" key="1">
    <source>
        <dbReference type="PROSITE-ProRule" id="PRU00047"/>
    </source>
</evidence>
<dbReference type="Pfam" id="PF00078">
    <property type="entry name" value="RVT_1"/>
    <property type="match status" value="1"/>
</dbReference>
<keyword evidence="1" id="KW-0863">Zinc-finger</keyword>
<proteinExistence type="predicted"/>
<protein>
    <recommendedName>
        <fullName evidence="3">CCHC-type domain-containing protein</fullName>
    </recommendedName>
</protein>
<feature type="region of interest" description="Disordered" evidence="2">
    <location>
        <begin position="382"/>
        <end position="417"/>
    </location>
</feature>
<sequence length="661" mass="71989">MVTDARHNGSIDFLQFLRATTTIPLKSGLIVTTKFYVSPRHHPCPGGPSFWNLKYIFDSRLQRHLAGGARHGGSRPCDGGCQLLSMEISSPEQAMPSKDEYLEDMVRIWKRKQAQSESAFLQQRDATAGRHPPVVQGTPACRPTGGAPTSASSLLPAKQRKWHDYIVVVKPRVHCELRTCVPADRAGDAIRNYLGDRTTTLFQVWPIWEQNILVCSTTMLPMAQKLLGDFQLQVGGHELPVRGHAKPSRDTCRGVITINPAETLEKIKSELYWPRGTILAVRKLGECAAAVVTFEDPKLPRFHFYHCVATYIRPYKKTVPACTRCGTIGHRPPECPHPTPTQCAMCGIPTPKASLTTIATPIASSATAPTRLGKSGCAAKYWKPKPPSTFRGPTSSSSQPNEGTRMHRTGPSQPANTQAFPLLVAPAAALQLSSWAWVAASQPLSPPAVDAPPPRACDPSPASGYAGFPKPSARATCTPINPPAPVADEPTPAAPAVSGAPQAPLPTNPTQPSEDRVPRIGERLTRVEASINHLNTNFSVQRIVVERANSGTLTSSHLTPEIDPHLLHLWDARRVLIKRWKRTRGTPEAAVLSPLLFNLAMKNLPCLLREVEGIRHALYADDITFWTNTGSPAQIEERLQKAALLMDTYAASCGLECSPAK</sequence>
<evidence type="ECO:0000313" key="4">
    <source>
        <dbReference type="EMBL" id="KAH7946606.1"/>
    </source>
</evidence>
<dbReference type="GO" id="GO:0003676">
    <property type="term" value="F:nucleic acid binding"/>
    <property type="evidence" value="ECO:0007669"/>
    <property type="project" value="InterPro"/>
</dbReference>